<evidence type="ECO:0000313" key="2">
    <source>
        <dbReference type="EMBL" id="MBA8792554.1"/>
    </source>
</evidence>
<dbReference type="GO" id="GO:0016020">
    <property type="term" value="C:membrane"/>
    <property type="evidence" value="ECO:0007669"/>
    <property type="project" value="TreeGrafter"/>
</dbReference>
<dbReference type="Pfam" id="PF13618">
    <property type="entry name" value="Gluconate_2-dh3"/>
    <property type="match status" value="1"/>
</dbReference>
<dbReference type="PANTHER" id="PTHR43798:SF33">
    <property type="entry name" value="HYDROLASE, PUTATIVE (AFU_ORTHOLOGUE AFUA_2G14860)-RELATED"/>
    <property type="match status" value="1"/>
</dbReference>
<dbReference type="Pfam" id="PF12697">
    <property type="entry name" value="Abhydrolase_6"/>
    <property type="match status" value="1"/>
</dbReference>
<dbReference type="GO" id="GO:0003824">
    <property type="term" value="F:catalytic activity"/>
    <property type="evidence" value="ECO:0007669"/>
    <property type="project" value="InterPro"/>
</dbReference>
<dbReference type="InterPro" id="IPR000073">
    <property type="entry name" value="AB_hydrolase_1"/>
</dbReference>
<proteinExistence type="predicted"/>
<dbReference type="RefSeq" id="WP_182558190.1">
    <property type="nucleotide sequence ID" value="NZ_JACGWT010000001.1"/>
</dbReference>
<dbReference type="PANTHER" id="PTHR43798">
    <property type="entry name" value="MONOACYLGLYCEROL LIPASE"/>
    <property type="match status" value="1"/>
</dbReference>
<name>A0A7W3P458_9ACTN</name>
<dbReference type="PRINTS" id="PR00412">
    <property type="entry name" value="EPOXHYDRLASE"/>
</dbReference>
<comment type="caution">
    <text evidence="2">The sequence shown here is derived from an EMBL/GenBank/DDBJ whole genome shotgun (WGS) entry which is preliminary data.</text>
</comment>
<dbReference type="InterPro" id="IPR029058">
    <property type="entry name" value="AB_hydrolase_fold"/>
</dbReference>
<dbReference type="EMBL" id="JACGWT010000001">
    <property type="protein sequence ID" value="MBA8792554.1"/>
    <property type="molecule type" value="Genomic_DNA"/>
</dbReference>
<feature type="domain" description="AB hydrolase-1" evidence="1">
    <location>
        <begin position="10"/>
        <end position="252"/>
    </location>
</feature>
<sequence>MPGHRPTVFALHGLGLSHRLFDPVADRLADLCPVGDPDGLDLIALDLPGFGDRAGDRVDGLETTVDAVVRAIAAAQPSCWLLLGHSMGAKIVTLVAARTLQGATPLFGLRGVVLLAGSPPSPEPMDEDRRATMIDWVARGPMDDDAANAFVDANVGGPLRPEVRRMIIDDLRRCSPTAWRDWLERGSRTDVSGEVGALPVPALIVAGGSDGDLGPDAQRDLNGPVYPRHRVRVLDGAGHLLPVERPAEVAEAVLDFWRSTAGRGPRVSDDVAAVIGSDRTSPRTRAALAERALPDVPDAEPQVLDRRQLATLGALAEVVVPQTGPTIDLARRVDRALADGGGDGWRHDGLPGDVEAYRAALDALEGLTDLDAAQREAILAAVADGDYAPVGSRLTAAQLRLWFDDLRVDLVRPYVTHPATMARIGYDGWAGGADAPRQQGFRLIGADEREPWEPGAGAAEVTP</sequence>
<dbReference type="Proteomes" id="UP000523079">
    <property type="component" value="Unassembled WGS sequence"/>
</dbReference>
<keyword evidence="3" id="KW-1185">Reference proteome</keyword>
<dbReference type="InterPro" id="IPR027056">
    <property type="entry name" value="Gluconate_2DH_su3"/>
</dbReference>
<evidence type="ECO:0000259" key="1">
    <source>
        <dbReference type="Pfam" id="PF12697"/>
    </source>
</evidence>
<organism evidence="2 3">
    <name type="scientific">Microlunatus kandeliicorticis</name>
    <dbReference type="NCBI Taxonomy" id="1759536"/>
    <lineage>
        <taxon>Bacteria</taxon>
        <taxon>Bacillati</taxon>
        <taxon>Actinomycetota</taxon>
        <taxon>Actinomycetes</taxon>
        <taxon>Propionibacteriales</taxon>
        <taxon>Propionibacteriaceae</taxon>
        <taxon>Microlunatus</taxon>
    </lineage>
</organism>
<dbReference type="InterPro" id="IPR050266">
    <property type="entry name" value="AB_hydrolase_sf"/>
</dbReference>
<dbReference type="InterPro" id="IPR000639">
    <property type="entry name" value="Epox_hydrolase-like"/>
</dbReference>
<accession>A0A7W3P458</accession>
<gene>
    <name evidence="2" type="ORF">FHX74_000148</name>
</gene>
<reference evidence="2 3" key="1">
    <citation type="submission" date="2020-07" db="EMBL/GenBank/DDBJ databases">
        <title>Sequencing the genomes of 1000 actinobacteria strains.</title>
        <authorList>
            <person name="Klenk H.-P."/>
        </authorList>
    </citation>
    <scope>NUCLEOTIDE SEQUENCE [LARGE SCALE GENOMIC DNA]</scope>
    <source>
        <strain evidence="2 3">DSM 100723</strain>
    </source>
</reference>
<dbReference type="Gene3D" id="3.40.50.1820">
    <property type="entry name" value="alpha/beta hydrolase"/>
    <property type="match status" value="1"/>
</dbReference>
<evidence type="ECO:0000313" key="3">
    <source>
        <dbReference type="Proteomes" id="UP000523079"/>
    </source>
</evidence>
<dbReference type="SUPFAM" id="SSF53474">
    <property type="entry name" value="alpha/beta-Hydrolases"/>
    <property type="match status" value="1"/>
</dbReference>
<protein>
    <submittedName>
        <fullName evidence="2">Pimeloyl-ACP methyl ester carboxylesterase</fullName>
    </submittedName>
</protein>
<dbReference type="AlphaFoldDB" id="A0A7W3P458"/>